<dbReference type="PANTHER" id="PTHR11746">
    <property type="entry name" value="O-METHYLTRANSFERASE"/>
    <property type="match status" value="1"/>
</dbReference>
<dbReference type="GO" id="GO:0008757">
    <property type="term" value="F:S-adenosylmethionine-dependent methyltransferase activity"/>
    <property type="evidence" value="ECO:0007669"/>
    <property type="project" value="UniProtKB-ARBA"/>
</dbReference>
<keyword evidence="3" id="KW-0949">S-adenosyl-L-methionine</keyword>
<gene>
    <name evidence="5" type="ORF">LSAT_V11C400167590</name>
</gene>
<dbReference type="Gene3D" id="1.10.10.10">
    <property type="entry name" value="Winged helix-like DNA-binding domain superfamily/Winged helix DNA-binding domain"/>
    <property type="match status" value="1"/>
</dbReference>
<dbReference type="AlphaFoldDB" id="A0A9R1VTM5"/>
<evidence type="ECO:0000259" key="4">
    <source>
        <dbReference type="Pfam" id="PF08100"/>
    </source>
</evidence>
<dbReference type="GO" id="GO:0046983">
    <property type="term" value="F:protein dimerization activity"/>
    <property type="evidence" value="ECO:0007669"/>
    <property type="project" value="InterPro"/>
</dbReference>
<accession>A0A9R1VTM5</accession>
<dbReference type="Pfam" id="PF08100">
    <property type="entry name" value="Dimerisation"/>
    <property type="match status" value="1"/>
</dbReference>
<organism evidence="5 6">
    <name type="scientific">Lactuca sativa</name>
    <name type="common">Garden lettuce</name>
    <dbReference type="NCBI Taxonomy" id="4236"/>
    <lineage>
        <taxon>Eukaryota</taxon>
        <taxon>Viridiplantae</taxon>
        <taxon>Streptophyta</taxon>
        <taxon>Embryophyta</taxon>
        <taxon>Tracheophyta</taxon>
        <taxon>Spermatophyta</taxon>
        <taxon>Magnoliopsida</taxon>
        <taxon>eudicotyledons</taxon>
        <taxon>Gunneridae</taxon>
        <taxon>Pentapetalae</taxon>
        <taxon>asterids</taxon>
        <taxon>campanulids</taxon>
        <taxon>Asterales</taxon>
        <taxon>Asteraceae</taxon>
        <taxon>Cichorioideae</taxon>
        <taxon>Cichorieae</taxon>
        <taxon>Lactucinae</taxon>
        <taxon>Lactuca</taxon>
    </lineage>
</organism>
<dbReference type="EMBL" id="NBSK02000004">
    <property type="protein sequence ID" value="KAJ0211753.1"/>
    <property type="molecule type" value="Genomic_DNA"/>
</dbReference>
<keyword evidence="2" id="KW-0808">Transferase</keyword>
<dbReference type="PROSITE" id="PS51683">
    <property type="entry name" value="SAM_OMT_II"/>
    <property type="match status" value="1"/>
</dbReference>
<feature type="domain" description="O-methyltransferase dimerisation" evidence="4">
    <location>
        <begin position="41"/>
        <end position="108"/>
    </location>
</feature>
<dbReference type="InterPro" id="IPR016461">
    <property type="entry name" value="COMT-like"/>
</dbReference>
<keyword evidence="6" id="KW-1185">Reference proteome</keyword>
<dbReference type="Proteomes" id="UP000235145">
    <property type="component" value="Unassembled WGS sequence"/>
</dbReference>
<comment type="caution">
    <text evidence="5">The sequence shown here is derived from an EMBL/GenBank/DDBJ whole genome shotgun (WGS) entry which is preliminary data.</text>
</comment>
<dbReference type="FunFam" id="1.10.10.10:FF:000213">
    <property type="entry name" value="Coniferyl alcohol 9-O-methyltransferase"/>
    <property type="match status" value="1"/>
</dbReference>
<keyword evidence="1" id="KW-0489">Methyltransferase</keyword>
<dbReference type="InterPro" id="IPR036388">
    <property type="entry name" value="WH-like_DNA-bd_sf"/>
</dbReference>
<reference evidence="5 6" key="1">
    <citation type="journal article" date="2017" name="Nat. Commun.">
        <title>Genome assembly with in vitro proximity ligation data and whole-genome triplication in lettuce.</title>
        <authorList>
            <person name="Reyes-Chin-Wo S."/>
            <person name="Wang Z."/>
            <person name="Yang X."/>
            <person name="Kozik A."/>
            <person name="Arikit S."/>
            <person name="Song C."/>
            <person name="Xia L."/>
            <person name="Froenicke L."/>
            <person name="Lavelle D.O."/>
            <person name="Truco M.J."/>
            <person name="Xia R."/>
            <person name="Zhu S."/>
            <person name="Xu C."/>
            <person name="Xu H."/>
            <person name="Xu X."/>
            <person name="Cox K."/>
            <person name="Korf I."/>
            <person name="Meyers B.C."/>
            <person name="Michelmore R.W."/>
        </authorList>
    </citation>
    <scope>NUCLEOTIDE SEQUENCE [LARGE SCALE GENOMIC DNA]</scope>
    <source>
        <strain evidence="6">cv. Salinas</strain>
        <tissue evidence="5">Seedlings</tissue>
    </source>
</reference>
<evidence type="ECO:0000256" key="1">
    <source>
        <dbReference type="ARBA" id="ARBA00022603"/>
    </source>
</evidence>
<evidence type="ECO:0000313" key="5">
    <source>
        <dbReference type="EMBL" id="KAJ0211753.1"/>
    </source>
</evidence>
<protein>
    <recommendedName>
        <fullName evidence="4">O-methyltransferase dimerisation domain-containing protein</fullName>
    </recommendedName>
</protein>
<dbReference type="SUPFAM" id="SSF46785">
    <property type="entry name" value="Winged helix' DNA-binding domain"/>
    <property type="match status" value="1"/>
</dbReference>
<dbReference type="GO" id="GO:0032259">
    <property type="term" value="P:methylation"/>
    <property type="evidence" value="ECO:0007669"/>
    <property type="project" value="UniProtKB-KW"/>
</dbReference>
<name>A0A9R1VTM5_LACSA</name>
<proteinExistence type="predicted"/>
<evidence type="ECO:0000256" key="3">
    <source>
        <dbReference type="ARBA" id="ARBA00022691"/>
    </source>
</evidence>
<evidence type="ECO:0000256" key="2">
    <source>
        <dbReference type="ARBA" id="ARBA00022679"/>
    </source>
</evidence>
<dbReference type="InterPro" id="IPR012967">
    <property type="entry name" value="COMT_dimerisation"/>
</dbReference>
<dbReference type="InterPro" id="IPR036390">
    <property type="entry name" value="WH_DNA-bd_sf"/>
</dbReference>
<evidence type="ECO:0000313" key="6">
    <source>
        <dbReference type="Proteomes" id="UP000235145"/>
    </source>
</evidence>
<sequence length="126" mass="14632">MGVHYIYDFKFSKLILKNQRCHCKMGSNPKKCYVHSQAHIWNHIFSFVNSMSLKCAIELQIPDIIDGHGAPMLLSELVEALPINKERTTFIYRLMRILVHSGFFVKRSLSTTTDNDEVIGYKVFHE</sequence>